<feature type="transmembrane region" description="Helical" evidence="1">
    <location>
        <begin position="43"/>
        <end position="62"/>
    </location>
</feature>
<evidence type="ECO:0000313" key="4">
    <source>
        <dbReference type="Proteomes" id="UP000053477"/>
    </source>
</evidence>
<sequence length="303" mass="34748">MTTLAETTTLLEQTVTVKLYDTILCFGDEVKYIWTVRWSAGKVLYIMARYLAFVDLTLLLLYNLDPYLGPSQCKLMYETSAWFQVVGVLVAEILLIIRTYALYERNRYILAYLVCLELGLTIPSIIFIEESFSLISYTQSPAPTILPCLPMTGDTRTWFAFMCICIFDFNVTVLTVYKGFHQWKNGMSKVPLVRTIYRDGGLYFICLFVVSLANVLLLKNEADSPYYILLFGLQRVLHAVLTSRLIINVRKASENPWCNDTSISIENTKSKDVRKSTLRFSDRDQMELQQATWASQQVSVGEI</sequence>
<name>A0A0H2R9C1_9AGAM</name>
<feature type="transmembrane region" description="Helical" evidence="1">
    <location>
        <begin position="108"/>
        <end position="128"/>
    </location>
</feature>
<keyword evidence="4" id="KW-1185">Reference proteome</keyword>
<dbReference type="Proteomes" id="UP000053477">
    <property type="component" value="Unassembled WGS sequence"/>
</dbReference>
<dbReference type="InParanoid" id="A0A0H2R9C1"/>
<dbReference type="EMBL" id="KQ086237">
    <property type="protein sequence ID" value="KLO06093.1"/>
    <property type="molecule type" value="Genomic_DNA"/>
</dbReference>
<reference evidence="3 4" key="1">
    <citation type="submission" date="2015-04" db="EMBL/GenBank/DDBJ databases">
        <title>Complete genome sequence of Schizopora paradoxa KUC8140, a cosmopolitan wood degrader in East Asia.</title>
        <authorList>
            <consortium name="DOE Joint Genome Institute"/>
            <person name="Min B."/>
            <person name="Park H."/>
            <person name="Jang Y."/>
            <person name="Kim J.-J."/>
            <person name="Kim K.H."/>
            <person name="Pangilinan J."/>
            <person name="Lipzen A."/>
            <person name="Riley R."/>
            <person name="Grigoriev I.V."/>
            <person name="Spatafora J.W."/>
            <person name="Choi I.-G."/>
        </authorList>
    </citation>
    <scope>NUCLEOTIDE SEQUENCE [LARGE SCALE GENOMIC DNA]</scope>
    <source>
        <strain evidence="3 4">KUC8140</strain>
    </source>
</reference>
<feature type="domain" description="DUF6533" evidence="2">
    <location>
        <begin position="16"/>
        <end position="54"/>
    </location>
</feature>
<dbReference type="OrthoDB" id="3350812at2759"/>
<feature type="transmembrane region" description="Helical" evidence="1">
    <location>
        <begin position="158"/>
        <end position="180"/>
    </location>
</feature>
<evidence type="ECO:0000256" key="1">
    <source>
        <dbReference type="SAM" id="Phobius"/>
    </source>
</evidence>
<feature type="transmembrane region" description="Helical" evidence="1">
    <location>
        <begin position="82"/>
        <end position="101"/>
    </location>
</feature>
<evidence type="ECO:0000259" key="2">
    <source>
        <dbReference type="Pfam" id="PF20151"/>
    </source>
</evidence>
<dbReference type="InterPro" id="IPR045340">
    <property type="entry name" value="DUF6533"/>
</dbReference>
<protein>
    <recommendedName>
        <fullName evidence="2">DUF6533 domain-containing protein</fullName>
    </recommendedName>
</protein>
<keyword evidence="1" id="KW-1133">Transmembrane helix</keyword>
<organism evidence="3 4">
    <name type="scientific">Schizopora paradoxa</name>
    <dbReference type="NCBI Taxonomy" id="27342"/>
    <lineage>
        <taxon>Eukaryota</taxon>
        <taxon>Fungi</taxon>
        <taxon>Dikarya</taxon>
        <taxon>Basidiomycota</taxon>
        <taxon>Agaricomycotina</taxon>
        <taxon>Agaricomycetes</taxon>
        <taxon>Hymenochaetales</taxon>
        <taxon>Schizoporaceae</taxon>
        <taxon>Schizopora</taxon>
    </lineage>
</organism>
<dbReference type="AlphaFoldDB" id="A0A0H2R9C1"/>
<dbReference type="Pfam" id="PF20151">
    <property type="entry name" value="DUF6533"/>
    <property type="match status" value="1"/>
</dbReference>
<keyword evidence="1" id="KW-0472">Membrane</keyword>
<accession>A0A0H2R9C1</accession>
<keyword evidence="1" id="KW-0812">Transmembrane</keyword>
<proteinExistence type="predicted"/>
<feature type="transmembrane region" description="Helical" evidence="1">
    <location>
        <begin position="201"/>
        <end position="218"/>
    </location>
</feature>
<gene>
    <name evidence="3" type="ORF">SCHPADRAFT_700447</name>
</gene>
<feature type="transmembrane region" description="Helical" evidence="1">
    <location>
        <begin position="224"/>
        <end position="247"/>
    </location>
</feature>
<evidence type="ECO:0000313" key="3">
    <source>
        <dbReference type="EMBL" id="KLO06093.1"/>
    </source>
</evidence>